<keyword evidence="15" id="KW-1185">Reference proteome</keyword>
<evidence type="ECO:0000256" key="4">
    <source>
        <dbReference type="ARBA" id="ARBA00022679"/>
    </source>
</evidence>
<proteinExistence type="inferred from homology"/>
<evidence type="ECO:0000259" key="13">
    <source>
        <dbReference type="Pfam" id="PF01467"/>
    </source>
</evidence>
<dbReference type="EMBL" id="CP038436">
    <property type="protein sequence ID" value="QBX56448.1"/>
    <property type="molecule type" value="Genomic_DNA"/>
</dbReference>
<dbReference type="GO" id="GO:0006646">
    <property type="term" value="P:phosphatidylethanolamine biosynthetic process"/>
    <property type="evidence" value="ECO:0007669"/>
    <property type="project" value="UniProtKB-UniPathway"/>
</dbReference>
<dbReference type="Proteomes" id="UP000294853">
    <property type="component" value="Chromosome"/>
</dbReference>
<dbReference type="OrthoDB" id="9815825at2"/>
<feature type="domain" description="Cytidyltransferase-like" evidence="13">
    <location>
        <begin position="65"/>
        <end position="184"/>
    </location>
</feature>
<dbReference type="GO" id="GO:0004306">
    <property type="term" value="F:ethanolamine-phosphate cytidylyltransferase activity"/>
    <property type="evidence" value="ECO:0007669"/>
    <property type="project" value="UniProtKB-EC"/>
</dbReference>
<organism evidence="14 15">
    <name type="scientific">Nocardioides seonyuensis</name>
    <dbReference type="NCBI Taxonomy" id="2518371"/>
    <lineage>
        <taxon>Bacteria</taxon>
        <taxon>Bacillati</taxon>
        <taxon>Actinomycetota</taxon>
        <taxon>Actinomycetes</taxon>
        <taxon>Propionibacteriales</taxon>
        <taxon>Nocardioidaceae</taxon>
        <taxon>Nocardioides</taxon>
    </lineage>
</organism>
<dbReference type="SUPFAM" id="SSF52374">
    <property type="entry name" value="Nucleotidylyl transferase"/>
    <property type="match status" value="1"/>
</dbReference>
<keyword evidence="5" id="KW-0548">Nucleotidyltransferase</keyword>
<keyword evidence="6" id="KW-0443">Lipid metabolism</keyword>
<dbReference type="NCBIfam" id="TIGR00125">
    <property type="entry name" value="cyt_tran_rel"/>
    <property type="match status" value="1"/>
</dbReference>
<dbReference type="PANTHER" id="PTHR45780:SF2">
    <property type="entry name" value="ETHANOLAMINE-PHOSPHATE CYTIDYLYLTRANSFERASE"/>
    <property type="match status" value="1"/>
</dbReference>
<evidence type="ECO:0000256" key="9">
    <source>
        <dbReference type="ARBA" id="ARBA00024191"/>
    </source>
</evidence>
<dbReference type="Pfam" id="PF01467">
    <property type="entry name" value="CTP_transf_like"/>
    <property type="match status" value="1"/>
</dbReference>
<dbReference type="KEGG" id="nsn:EXE58_13895"/>
<sequence length="193" mass="21430">MRTTQPVATVSRRPRTPLPQGLRDRTSSFLNHRAQTELRDVRMADMTEDPQATTHRRVYVDMVGDLFHAGHVELLRQARRHGDHVVVGVLSDETAASYKRRPIMTLHERVAVVEACRYVDEVIADAPFEVTEDFLAEHRITTVVHGDDLALDAAGAIYGPAVASGRFVHVERSGDISTTQLIQRVLDAAETGA</sequence>
<dbReference type="InterPro" id="IPR044608">
    <property type="entry name" value="Ect1/PCYT2"/>
</dbReference>
<keyword evidence="7" id="KW-0594">Phospholipid biosynthesis</keyword>
<evidence type="ECO:0000256" key="1">
    <source>
        <dbReference type="ARBA" id="ARBA00005189"/>
    </source>
</evidence>
<evidence type="ECO:0000256" key="7">
    <source>
        <dbReference type="ARBA" id="ARBA00023209"/>
    </source>
</evidence>
<dbReference type="InterPro" id="IPR014729">
    <property type="entry name" value="Rossmann-like_a/b/a_fold"/>
</dbReference>
<evidence type="ECO:0000256" key="3">
    <source>
        <dbReference type="ARBA" id="ARBA00022516"/>
    </source>
</evidence>
<keyword evidence="4" id="KW-0808">Transferase</keyword>
<evidence type="ECO:0000256" key="5">
    <source>
        <dbReference type="ARBA" id="ARBA00022695"/>
    </source>
</evidence>
<comment type="pathway">
    <text evidence="9">Phospholipid metabolism; phosphatidylethanolamine biosynthesis; phosphatidylethanolamine from ethanolamine: step 2/3.</text>
</comment>
<dbReference type="InterPro" id="IPR004821">
    <property type="entry name" value="Cyt_trans-like"/>
</dbReference>
<accession>A0A4P7IGQ4</accession>
<dbReference type="GO" id="GO:0005737">
    <property type="term" value="C:cytoplasm"/>
    <property type="evidence" value="ECO:0007669"/>
    <property type="project" value="TreeGrafter"/>
</dbReference>
<evidence type="ECO:0000313" key="15">
    <source>
        <dbReference type="Proteomes" id="UP000294853"/>
    </source>
</evidence>
<evidence type="ECO:0000313" key="14">
    <source>
        <dbReference type="EMBL" id="QBX56448.1"/>
    </source>
</evidence>
<reference evidence="14 15" key="1">
    <citation type="submission" date="2019-03" db="EMBL/GenBank/DDBJ databases">
        <title>Three New Species of Nocardioides, Nocardioides euryhalodurans sp. nov., Nocardioides seonyuensis sp. nov. and Nocardioides eburneoflavus sp. nov. Iolated from Soil.</title>
        <authorList>
            <person name="Roh S.G."/>
            <person name="Lee C."/>
            <person name="Kim M.-K."/>
            <person name="Kim S.B."/>
        </authorList>
    </citation>
    <scope>NUCLEOTIDE SEQUENCE [LARGE SCALE GENOMIC DNA]</scope>
    <source>
        <strain evidence="14 15">MMS17-SY207-3</strain>
    </source>
</reference>
<evidence type="ECO:0000256" key="8">
    <source>
        <dbReference type="ARBA" id="ARBA00023264"/>
    </source>
</evidence>
<evidence type="ECO:0000256" key="11">
    <source>
        <dbReference type="ARBA" id="ARBA00031473"/>
    </source>
</evidence>
<dbReference type="PANTHER" id="PTHR45780">
    <property type="entry name" value="ETHANOLAMINE-PHOSPHATE CYTIDYLYLTRANSFERASE"/>
    <property type="match status" value="1"/>
</dbReference>
<comment type="pathway">
    <text evidence="1">Lipid metabolism.</text>
</comment>
<evidence type="ECO:0000256" key="10">
    <source>
        <dbReference type="ARBA" id="ARBA00024221"/>
    </source>
</evidence>
<evidence type="ECO:0000256" key="2">
    <source>
        <dbReference type="ARBA" id="ARBA00010101"/>
    </source>
</evidence>
<gene>
    <name evidence="14" type="ORF">EXE58_13895</name>
</gene>
<keyword evidence="3" id="KW-0444">Lipid biosynthesis</keyword>
<evidence type="ECO:0000256" key="12">
    <source>
        <dbReference type="SAM" id="MobiDB-lite"/>
    </source>
</evidence>
<feature type="region of interest" description="Disordered" evidence="12">
    <location>
        <begin position="1"/>
        <end position="24"/>
    </location>
</feature>
<protein>
    <recommendedName>
        <fullName evidence="10">ethanolamine-phosphate cytidylyltransferase</fullName>
        <ecNumber evidence="10">2.7.7.14</ecNumber>
    </recommendedName>
    <alternativeName>
        <fullName evidence="11">CTP:phosphoethanolamine cytidylyltransferase</fullName>
    </alternativeName>
</protein>
<name>A0A4P7IGQ4_9ACTN</name>
<keyword evidence="8" id="KW-1208">Phospholipid metabolism</keyword>
<dbReference type="AlphaFoldDB" id="A0A4P7IGQ4"/>
<dbReference type="UniPathway" id="UPA00558">
    <property type="reaction ID" value="UER00742"/>
</dbReference>
<dbReference type="EC" id="2.7.7.14" evidence="10"/>
<comment type="similarity">
    <text evidence="2">Belongs to the cytidylyltransferase family.</text>
</comment>
<evidence type="ECO:0000256" key="6">
    <source>
        <dbReference type="ARBA" id="ARBA00023098"/>
    </source>
</evidence>
<dbReference type="Gene3D" id="3.40.50.620">
    <property type="entry name" value="HUPs"/>
    <property type="match status" value="1"/>
</dbReference>